<evidence type="ECO:0000256" key="5">
    <source>
        <dbReference type="ARBA" id="ARBA00023204"/>
    </source>
</evidence>
<gene>
    <name evidence="9" type="ORF">MKW98_010325</name>
</gene>
<comment type="function">
    <text evidence="7">Component of the SMC5-SMC6 complex, that promotes sister chromatid alignment after DNA damage and facilitates double-stranded DNA breaks (DSBs) repair via homologous recombination between sister chromatids.</text>
</comment>
<dbReference type="EMBL" id="JAJJMB010010045">
    <property type="protein sequence ID" value="KAI3911438.1"/>
    <property type="molecule type" value="Genomic_DNA"/>
</dbReference>
<name>A0AAD4SKF9_9MAGN</name>
<dbReference type="PANTHER" id="PTHR16140:SF0">
    <property type="entry name" value="NON-STRUCTURAL MAINTENANCE OF CHROMOSOMES ELEMENT 4"/>
    <property type="match status" value="1"/>
</dbReference>
<dbReference type="InterPro" id="IPR014854">
    <property type="entry name" value="Nse4_C"/>
</dbReference>
<sequence length="303" mass="34370">MEKRNSKVFSKEEYEHWLKTRKQKNKDFLPTYEAVQNLIQEESTSVDKFKQILSEVERLHELAATATEQVLDAKALSDFVNKLLLSIKSSGNKEITPAAFITGLLAKYGDKNSSKPFNWSALGENVVGICNNVSRSCCTMVGPMDVEMKTKKVVSAKRKRSVADVEHPEELKYAATEVNSETDKNVATMFNIMKSRKKPEKVENLIMNKDSYAQTGENLFALSFLVKDGRAEVKFDSNGHQVVSLRNAPHPDKVKSREVEYSHFVFRMDYDDWDKMRHLVAAADEVMPHCRNPAETESAPPCK</sequence>
<dbReference type="Pfam" id="PF08743">
    <property type="entry name" value="Nse4_C"/>
    <property type="match status" value="1"/>
</dbReference>
<organism evidence="9 10">
    <name type="scientific">Papaver atlanticum</name>
    <dbReference type="NCBI Taxonomy" id="357466"/>
    <lineage>
        <taxon>Eukaryota</taxon>
        <taxon>Viridiplantae</taxon>
        <taxon>Streptophyta</taxon>
        <taxon>Embryophyta</taxon>
        <taxon>Tracheophyta</taxon>
        <taxon>Spermatophyta</taxon>
        <taxon>Magnoliopsida</taxon>
        <taxon>Ranunculales</taxon>
        <taxon>Papaveraceae</taxon>
        <taxon>Papaveroideae</taxon>
        <taxon>Papaver</taxon>
    </lineage>
</organism>
<comment type="subcellular location">
    <subcellularLocation>
        <location evidence="1 7">Nucleus</location>
    </subcellularLocation>
</comment>
<evidence type="ECO:0000259" key="8">
    <source>
        <dbReference type="Pfam" id="PF08743"/>
    </source>
</evidence>
<accession>A0AAD4SKF9</accession>
<dbReference type="GO" id="GO:0005634">
    <property type="term" value="C:nucleus"/>
    <property type="evidence" value="ECO:0007669"/>
    <property type="project" value="UniProtKB-SubCell"/>
</dbReference>
<dbReference type="PANTHER" id="PTHR16140">
    <property type="entry name" value="NON-STRUCTURAL MAINTENANCE OF CHROMOSOMES ELEMENT 4"/>
    <property type="match status" value="1"/>
</dbReference>
<evidence type="ECO:0000256" key="1">
    <source>
        <dbReference type="ARBA" id="ARBA00004123"/>
    </source>
</evidence>
<evidence type="ECO:0000313" key="9">
    <source>
        <dbReference type="EMBL" id="KAI3911438.1"/>
    </source>
</evidence>
<keyword evidence="5 7" id="KW-0234">DNA repair</keyword>
<dbReference type="GO" id="GO:0006310">
    <property type="term" value="P:DNA recombination"/>
    <property type="evidence" value="ECO:0007669"/>
    <property type="project" value="UniProtKB-UniRule"/>
</dbReference>
<reference evidence="9" key="1">
    <citation type="submission" date="2022-04" db="EMBL/GenBank/DDBJ databases">
        <title>A functionally conserved STORR gene fusion in Papaver species that diverged 16.8 million years ago.</title>
        <authorList>
            <person name="Catania T."/>
        </authorList>
    </citation>
    <scope>NUCLEOTIDE SEQUENCE</scope>
    <source>
        <strain evidence="9">S-188037</strain>
    </source>
</reference>
<protein>
    <recommendedName>
        <fullName evidence="7">Non-structural maintenance of chromosomes element 4</fullName>
    </recommendedName>
</protein>
<dbReference type="Proteomes" id="UP001202328">
    <property type="component" value="Unassembled WGS sequence"/>
</dbReference>
<evidence type="ECO:0000256" key="6">
    <source>
        <dbReference type="ARBA" id="ARBA00023242"/>
    </source>
</evidence>
<evidence type="ECO:0000256" key="4">
    <source>
        <dbReference type="ARBA" id="ARBA00023172"/>
    </source>
</evidence>
<evidence type="ECO:0000256" key="7">
    <source>
        <dbReference type="RuleBase" id="RU365071"/>
    </source>
</evidence>
<evidence type="ECO:0000256" key="2">
    <source>
        <dbReference type="ARBA" id="ARBA00008997"/>
    </source>
</evidence>
<keyword evidence="10" id="KW-1185">Reference proteome</keyword>
<dbReference type="GO" id="GO:0030915">
    <property type="term" value="C:Smc5-Smc6 complex"/>
    <property type="evidence" value="ECO:0007669"/>
    <property type="project" value="UniProtKB-UniRule"/>
</dbReference>
<keyword evidence="4 7" id="KW-0233">DNA recombination</keyword>
<keyword evidence="3 7" id="KW-0227">DNA damage</keyword>
<dbReference type="GO" id="GO:0006281">
    <property type="term" value="P:DNA repair"/>
    <property type="evidence" value="ECO:0007669"/>
    <property type="project" value="UniProtKB-UniRule"/>
</dbReference>
<evidence type="ECO:0000313" key="10">
    <source>
        <dbReference type="Proteomes" id="UP001202328"/>
    </source>
</evidence>
<keyword evidence="6 7" id="KW-0539">Nucleus</keyword>
<evidence type="ECO:0000256" key="3">
    <source>
        <dbReference type="ARBA" id="ARBA00022763"/>
    </source>
</evidence>
<comment type="similarity">
    <text evidence="2 7">Belongs to the NSE4 family.</text>
</comment>
<comment type="subunit">
    <text evidence="7">Component of the SMC5-SMC6 complex.</text>
</comment>
<proteinExistence type="inferred from homology"/>
<feature type="domain" description="Non-structural maintenance of chromosome element 4 C-terminal" evidence="8">
    <location>
        <begin position="202"/>
        <end position="284"/>
    </location>
</feature>
<dbReference type="InterPro" id="IPR027786">
    <property type="entry name" value="Nse4/EID"/>
</dbReference>
<dbReference type="AlphaFoldDB" id="A0AAD4SKF9"/>
<comment type="caution">
    <text evidence="9">The sequence shown here is derived from an EMBL/GenBank/DDBJ whole genome shotgun (WGS) entry which is preliminary data.</text>
</comment>